<evidence type="ECO:0000256" key="3">
    <source>
        <dbReference type="SAM" id="Phobius"/>
    </source>
</evidence>
<comment type="caution">
    <text evidence="5">The sequence shown here is derived from an EMBL/GenBank/DDBJ whole genome shotgun (WGS) entry which is preliminary data.</text>
</comment>
<evidence type="ECO:0000256" key="2">
    <source>
        <dbReference type="ARBA" id="ARBA00034247"/>
    </source>
</evidence>
<keyword evidence="6" id="KW-1185">Reference proteome</keyword>
<dbReference type="Pfam" id="PF00990">
    <property type="entry name" value="GGDEF"/>
    <property type="match status" value="1"/>
</dbReference>
<dbReference type="CDD" id="cd01949">
    <property type="entry name" value="GGDEF"/>
    <property type="match status" value="1"/>
</dbReference>
<dbReference type="NCBIfam" id="TIGR00254">
    <property type="entry name" value="GGDEF"/>
    <property type="match status" value="1"/>
</dbReference>
<gene>
    <name evidence="5" type="ORF">OIK42_03360</name>
</gene>
<comment type="catalytic activity">
    <reaction evidence="2">
        <text>2 GTP = 3',3'-c-di-GMP + 2 diphosphate</text>
        <dbReference type="Rhea" id="RHEA:24898"/>
        <dbReference type="ChEBI" id="CHEBI:33019"/>
        <dbReference type="ChEBI" id="CHEBI:37565"/>
        <dbReference type="ChEBI" id="CHEBI:58805"/>
        <dbReference type="EC" id="2.7.7.65"/>
    </reaction>
</comment>
<dbReference type="InterPro" id="IPR050469">
    <property type="entry name" value="Diguanylate_Cyclase"/>
</dbReference>
<accession>A0ABT5KYE8</accession>
<keyword evidence="3" id="KW-0472">Membrane</keyword>
<evidence type="ECO:0000259" key="4">
    <source>
        <dbReference type="PROSITE" id="PS50887"/>
    </source>
</evidence>
<reference evidence="5 6" key="1">
    <citation type="submission" date="2022-10" db="EMBL/GenBank/DDBJ databases">
        <title>Alteromonas sp. chi3 Genome sequencing.</title>
        <authorList>
            <person name="Park S."/>
        </authorList>
    </citation>
    <scope>NUCLEOTIDE SEQUENCE [LARGE SCALE GENOMIC DNA]</scope>
    <source>
        <strain evidence="6">chi3</strain>
    </source>
</reference>
<protein>
    <recommendedName>
        <fullName evidence="1">diguanylate cyclase</fullName>
        <ecNumber evidence="1">2.7.7.65</ecNumber>
    </recommendedName>
</protein>
<dbReference type="Gene3D" id="3.30.70.270">
    <property type="match status" value="1"/>
</dbReference>
<name>A0ABT5KYE8_9ALTE</name>
<dbReference type="PROSITE" id="PS50887">
    <property type="entry name" value="GGDEF"/>
    <property type="match status" value="1"/>
</dbReference>
<sequence length="435" mass="49593">MSEVKQAPGKISVVEWLLAVLACISVGLLLIPSDLISRNKMLYAKDYPAHLYTDASQGGQSEASWVDQSNLKWQCRLEDKTLSPYCSMQLDVAGFSGQGLDLSDFEKMTVWLNYSGNAEFVRIYLRNRNPNYYRPEDITSTKYNVVEVPVVELASGLTIEMDTIFVADWWLSSRKIPLKYAHPEFNDIIYIEIQTGSQVRDGTHQLQLDRIEWSGAWISQADLYKLIIVVWIVCIFAILLYRIVRLNIQLKHNQRYQSELQSINELLNFKNKKFEDLANTDQLTGLLNRLGIREALYQGQHKWKSERQPFSFILIDIDHFKKLNDTFGHDAGDSVLQAVAETLSGNIRRTDFLARWGGEEFLLVCPNTTLKEAEVVAEQLRQKVAAMEHPEVEPITASFGVSSMTEPDLKLLFKNADNALYQAKSAGRNKVVCNI</sequence>
<organism evidence="5 6">
    <name type="scientific">Alteromonas gilva</name>
    <dbReference type="NCBI Taxonomy" id="2987522"/>
    <lineage>
        <taxon>Bacteria</taxon>
        <taxon>Pseudomonadati</taxon>
        <taxon>Pseudomonadota</taxon>
        <taxon>Gammaproteobacteria</taxon>
        <taxon>Alteromonadales</taxon>
        <taxon>Alteromonadaceae</taxon>
        <taxon>Alteromonas/Salinimonas group</taxon>
        <taxon>Alteromonas</taxon>
    </lineage>
</organism>
<evidence type="ECO:0000256" key="1">
    <source>
        <dbReference type="ARBA" id="ARBA00012528"/>
    </source>
</evidence>
<feature type="transmembrane region" description="Helical" evidence="3">
    <location>
        <begin position="223"/>
        <end position="244"/>
    </location>
</feature>
<evidence type="ECO:0000313" key="5">
    <source>
        <dbReference type="EMBL" id="MDC8829795.1"/>
    </source>
</evidence>
<dbReference type="SUPFAM" id="SSF49785">
    <property type="entry name" value="Galactose-binding domain-like"/>
    <property type="match status" value="1"/>
</dbReference>
<dbReference type="InterPro" id="IPR008979">
    <property type="entry name" value="Galactose-bd-like_sf"/>
</dbReference>
<dbReference type="SUPFAM" id="SSF55073">
    <property type="entry name" value="Nucleotide cyclase"/>
    <property type="match status" value="1"/>
</dbReference>
<dbReference type="InterPro" id="IPR029787">
    <property type="entry name" value="Nucleotide_cyclase"/>
</dbReference>
<dbReference type="PANTHER" id="PTHR45138:SF9">
    <property type="entry name" value="DIGUANYLATE CYCLASE DGCM-RELATED"/>
    <property type="match status" value="1"/>
</dbReference>
<dbReference type="InterPro" id="IPR043128">
    <property type="entry name" value="Rev_trsase/Diguanyl_cyclase"/>
</dbReference>
<dbReference type="Proteomes" id="UP001218788">
    <property type="component" value="Unassembled WGS sequence"/>
</dbReference>
<keyword evidence="3" id="KW-1133">Transmembrane helix</keyword>
<feature type="domain" description="GGDEF" evidence="4">
    <location>
        <begin position="308"/>
        <end position="435"/>
    </location>
</feature>
<dbReference type="PANTHER" id="PTHR45138">
    <property type="entry name" value="REGULATORY COMPONENTS OF SENSORY TRANSDUCTION SYSTEM"/>
    <property type="match status" value="1"/>
</dbReference>
<dbReference type="RefSeq" id="WP_273638372.1">
    <property type="nucleotide sequence ID" value="NZ_JAQQXP010000001.1"/>
</dbReference>
<dbReference type="SMART" id="SM00267">
    <property type="entry name" value="GGDEF"/>
    <property type="match status" value="1"/>
</dbReference>
<dbReference type="EMBL" id="JAQQXP010000001">
    <property type="protein sequence ID" value="MDC8829795.1"/>
    <property type="molecule type" value="Genomic_DNA"/>
</dbReference>
<keyword evidence="3" id="KW-0812">Transmembrane</keyword>
<dbReference type="EC" id="2.7.7.65" evidence="1"/>
<proteinExistence type="predicted"/>
<evidence type="ECO:0000313" key="6">
    <source>
        <dbReference type="Proteomes" id="UP001218788"/>
    </source>
</evidence>
<feature type="transmembrane region" description="Helical" evidence="3">
    <location>
        <begin position="12"/>
        <end position="31"/>
    </location>
</feature>
<dbReference type="InterPro" id="IPR000160">
    <property type="entry name" value="GGDEF_dom"/>
</dbReference>